<keyword evidence="2" id="KW-1185">Reference proteome</keyword>
<evidence type="ECO:0000313" key="1">
    <source>
        <dbReference type="EMBL" id="KGD63425.1"/>
    </source>
</evidence>
<sequence>MAKQHPYARVIEGLKARGRKNAELLTLLQFDWPVSRFVLEKISEYISDQICADEEPVIYEIIEGALIRYSEVVHFKEGKKIPDPVRFGVFIEALISETSRIMEIEIQDDEGSAWNVGSGTSFCEWYSTHSGGLNIYPKLHENEKSLRSVLYELITSEQIRSVLRRVNYEEAVVAGGMATGH</sequence>
<reference evidence="1 2" key="1">
    <citation type="submission" date="2012-09" db="EMBL/GenBank/DDBJ databases">
        <title>Genome Sequence of alkane-degrading Bacterium Alcanivorax sp. 19-m-6.</title>
        <authorList>
            <person name="Lai Q."/>
            <person name="Shao Z."/>
        </authorList>
    </citation>
    <scope>NUCLEOTIDE SEQUENCE [LARGE SCALE GENOMIC DNA]</scope>
    <source>
        <strain evidence="1 2">19-m-6</strain>
    </source>
</reference>
<comment type="caution">
    <text evidence="1">The sequence shown here is derived from an EMBL/GenBank/DDBJ whole genome shotgun (WGS) entry which is preliminary data.</text>
</comment>
<dbReference type="STRING" id="1177154.Y5S_03411"/>
<dbReference type="EMBL" id="ARXV01000018">
    <property type="protein sequence ID" value="KGD63425.1"/>
    <property type="molecule type" value="Genomic_DNA"/>
</dbReference>
<gene>
    <name evidence="1" type="ORF">Y5S_03411</name>
</gene>
<protein>
    <submittedName>
        <fullName evidence="1">Uncharacterized protein</fullName>
    </submittedName>
</protein>
<dbReference type="PATRIC" id="fig|1177154.3.peg.3420"/>
<dbReference type="RefSeq" id="WP_231552734.1">
    <property type="nucleotide sequence ID" value="NZ_ARXV01000018.1"/>
</dbReference>
<evidence type="ECO:0000313" key="2">
    <source>
        <dbReference type="Proteomes" id="UP000029444"/>
    </source>
</evidence>
<accession>A0A095ULM4</accession>
<proteinExistence type="predicted"/>
<organism evidence="1 2">
    <name type="scientific">Alcanivorax nanhaiticus</name>
    <dbReference type="NCBI Taxonomy" id="1177154"/>
    <lineage>
        <taxon>Bacteria</taxon>
        <taxon>Pseudomonadati</taxon>
        <taxon>Pseudomonadota</taxon>
        <taxon>Gammaproteobacteria</taxon>
        <taxon>Oceanospirillales</taxon>
        <taxon>Alcanivoracaceae</taxon>
        <taxon>Alcanivorax</taxon>
    </lineage>
</organism>
<dbReference type="AlphaFoldDB" id="A0A095ULM4"/>
<name>A0A095ULM4_9GAMM</name>
<dbReference type="Proteomes" id="UP000029444">
    <property type="component" value="Unassembled WGS sequence"/>
</dbReference>